<keyword evidence="2" id="KW-0472">Membrane</keyword>
<organism evidence="3 4">
    <name type="scientific">Metabacillus idriensis</name>
    <dbReference type="NCBI Taxonomy" id="324768"/>
    <lineage>
        <taxon>Bacteria</taxon>
        <taxon>Bacillati</taxon>
        <taxon>Bacillota</taxon>
        <taxon>Bacilli</taxon>
        <taxon>Bacillales</taxon>
        <taxon>Bacillaceae</taxon>
        <taxon>Metabacillus</taxon>
    </lineage>
</organism>
<feature type="transmembrane region" description="Helical" evidence="2">
    <location>
        <begin position="7"/>
        <end position="29"/>
    </location>
</feature>
<evidence type="ECO:0000256" key="2">
    <source>
        <dbReference type="SAM" id="Phobius"/>
    </source>
</evidence>
<evidence type="ECO:0000313" key="3">
    <source>
        <dbReference type="EMBL" id="MRX56375.1"/>
    </source>
</evidence>
<keyword evidence="2" id="KW-0812">Transmembrane</keyword>
<gene>
    <name evidence="3" type="ORF">GJU41_20650</name>
</gene>
<name>A0A6I2MDG0_9BACI</name>
<dbReference type="RefSeq" id="WP_154319449.1">
    <property type="nucleotide sequence ID" value="NZ_CAJGAA010000010.1"/>
</dbReference>
<evidence type="ECO:0000313" key="4">
    <source>
        <dbReference type="Proteomes" id="UP000441585"/>
    </source>
</evidence>
<dbReference type="EMBL" id="WKKF01000011">
    <property type="protein sequence ID" value="MRX56375.1"/>
    <property type="molecule type" value="Genomic_DNA"/>
</dbReference>
<feature type="region of interest" description="Disordered" evidence="1">
    <location>
        <begin position="38"/>
        <end position="67"/>
    </location>
</feature>
<protein>
    <submittedName>
        <fullName evidence="3">Uncharacterized protein</fullName>
    </submittedName>
</protein>
<keyword evidence="4" id="KW-1185">Reference proteome</keyword>
<keyword evidence="2" id="KW-1133">Transmembrane helix</keyword>
<evidence type="ECO:0000256" key="1">
    <source>
        <dbReference type="SAM" id="MobiDB-lite"/>
    </source>
</evidence>
<proteinExistence type="predicted"/>
<dbReference type="Proteomes" id="UP000441585">
    <property type="component" value="Unassembled WGS sequence"/>
</dbReference>
<accession>A0A6I2MDG0</accession>
<dbReference type="AlphaFoldDB" id="A0A6I2MDG0"/>
<sequence>MIQGLKIFSITFAALAAITTIGFATMFFLNQDYTKERNQEENEPISAATSDEPAEQPVQDYGNTENPEYQDAGEFIADFHAFYNETTGWDRIDSLNMADQTARATAAKAYAAHFVPLVEDEALKTDLESIIRHSESVIYGNSENVQTLHRYFHDLDMVINGYVHEDFFGVVESE</sequence>
<comment type="caution">
    <text evidence="3">The sequence shown here is derived from an EMBL/GenBank/DDBJ whole genome shotgun (WGS) entry which is preliminary data.</text>
</comment>
<reference evidence="3 4" key="1">
    <citation type="submission" date="2019-11" db="EMBL/GenBank/DDBJ databases">
        <title>Bacillus idriensis genome.</title>
        <authorList>
            <person name="Konopka E.N."/>
            <person name="Newman J.D."/>
        </authorList>
    </citation>
    <scope>NUCLEOTIDE SEQUENCE [LARGE SCALE GENOMIC DNA]</scope>
    <source>
        <strain evidence="3 4">DSM 19097</strain>
    </source>
</reference>